<organism evidence="7 8">
    <name type="scientific">Spongisporangium articulatum</name>
    <dbReference type="NCBI Taxonomy" id="3362603"/>
    <lineage>
        <taxon>Bacteria</taxon>
        <taxon>Bacillati</taxon>
        <taxon>Actinomycetota</taxon>
        <taxon>Actinomycetes</taxon>
        <taxon>Kineosporiales</taxon>
        <taxon>Kineosporiaceae</taxon>
        <taxon>Spongisporangium</taxon>
    </lineage>
</organism>
<protein>
    <submittedName>
        <fullName evidence="7">Methyl-accepting chemotaxis protein</fullName>
    </submittedName>
</protein>
<comment type="similarity">
    <text evidence="2">Belongs to the methyl-accepting chemotaxis (MCP) protein family.</text>
</comment>
<keyword evidence="5" id="KW-1133">Transmembrane helix</keyword>
<dbReference type="SUPFAM" id="SSF58104">
    <property type="entry name" value="Methyl-accepting chemotaxis protein (MCP) signaling domain"/>
    <property type="match status" value="1"/>
</dbReference>
<keyword evidence="3" id="KW-0807">Transducer</keyword>
<feature type="transmembrane region" description="Helical" evidence="5">
    <location>
        <begin position="79"/>
        <end position="98"/>
    </location>
</feature>
<keyword evidence="5" id="KW-0812">Transmembrane</keyword>
<dbReference type="SMART" id="SM00283">
    <property type="entry name" value="MA"/>
    <property type="match status" value="1"/>
</dbReference>
<keyword evidence="8" id="KW-1185">Reference proteome</keyword>
<dbReference type="PANTHER" id="PTHR43531">
    <property type="entry name" value="PROTEIN ICFG"/>
    <property type="match status" value="1"/>
</dbReference>
<dbReference type="PANTHER" id="PTHR43531:SF11">
    <property type="entry name" value="METHYL-ACCEPTING CHEMOTAXIS PROTEIN 3"/>
    <property type="match status" value="1"/>
</dbReference>
<evidence type="ECO:0000256" key="4">
    <source>
        <dbReference type="SAM" id="Coils"/>
    </source>
</evidence>
<evidence type="ECO:0000313" key="7">
    <source>
        <dbReference type="EMBL" id="MFI7587586.1"/>
    </source>
</evidence>
<evidence type="ECO:0000256" key="3">
    <source>
        <dbReference type="PROSITE-ProRule" id="PRU00284"/>
    </source>
</evidence>
<feature type="coiled-coil region" evidence="4">
    <location>
        <begin position="184"/>
        <end position="234"/>
    </location>
</feature>
<dbReference type="Proteomes" id="UP001612915">
    <property type="component" value="Unassembled WGS sequence"/>
</dbReference>
<dbReference type="Pfam" id="PF00015">
    <property type="entry name" value="MCPsignal"/>
    <property type="match status" value="1"/>
</dbReference>
<sequence>MDLISRLPQGAQLTQESWLQRHRILTWILWLHVPALVAVGLFGPMPDWEALTLPLIPAAFGALAVLARGNRATSELTSLGLISTSFVAIELSGGELSWHLHLFPMLTLVALYQMWTPLLLTIGVTVVHHLTLGLVAPDRVFSTMAGMGGMDMGMSDGAVIAMVVLHAGLVVLQVVAILLMWHFAEQTEAQADAAHAAAENARVDALRAEQDAAIRAAEAKAAEAAQREEVARNLGREVESVREGAREAATALGRISETLEELAVAVREIASQSQNAATSAATAHGTAVQAADEAHRLERSTSEIAQVNSLIGQLADQTNLLSLNATIEAARAGEAGRGFAVVANEVKTLANETATSAGKVGEVIGGVIGETGAVVRSVSTTNEAIEAIQSIQNMIAAAVEEQSVTLTEVSQQLTTATTAAQDIHASLDRLSAAASAL</sequence>
<dbReference type="PROSITE" id="PS50111">
    <property type="entry name" value="CHEMOTAXIS_TRANSDUC_2"/>
    <property type="match status" value="1"/>
</dbReference>
<dbReference type="InterPro" id="IPR051310">
    <property type="entry name" value="MCP_chemotaxis"/>
</dbReference>
<feature type="transmembrane region" description="Helical" evidence="5">
    <location>
        <begin position="118"/>
        <end position="136"/>
    </location>
</feature>
<keyword evidence="5" id="KW-0472">Membrane</keyword>
<proteinExistence type="inferred from homology"/>
<evidence type="ECO:0000256" key="2">
    <source>
        <dbReference type="ARBA" id="ARBA00029447"/>
    </source>
</evidence>
<dbReference type="Gene3D" id="1.10.287.950">
    <property type="entry name" value="Methyl-accepting chemotaxis protein"/>
    <property type="match status" value="1"/>
</dbReference>
<gene>
    <name evidence="7" type="ORF">ACIB24_10980</name>
</gene>
<evidence type="ECO:0000313" key="8">
    <source>
        <dbReference type="Proteomes" id="UP001612915"/>
    </source>
</evidence>
<evidence type="ECO:0000256" key="1">
    <source>
        <dbReference type="ARBA" id="ARBA00022500"/>
    </source>
</evidence>
<dbReference type="InterPro" id="IPR004089">
    <property type="entry name" value="MCPsignal_dom"/>
</dbReference>
<feature type="transmembrane region" description="Helical" evidence="5">
    <location>
        <begin position="24"/>
        <end position="42"/>
    </location>
</feature>
<dbReference type="RefSeq" id="WP_398279558.1">
    <property type="nucleotide sequence ID" value="NZ_JBITLV010000003.1"/>
</dbReference>
<evidence type="ECO:0000256" key="5">
    <source>
        <dbReference type="SAM" id="Phobius"/>
    </source>
</evidence>
<dbReference type="EMBL" id="JBITLV010000003">
    <property type="protein sequence ID" value="MFI7587586.1"/>
    <property type="molecule type" value="Genomic_DNA"/>
</dbReference>
<comment type="caution">
    <text evidence="7">The sequence shown here is derived from an EMBL/GenBank/DDBJ whole genome shotgun (WGS) entry which is preliminary data.</text>
</comment>
<reference evidence="7 8" key="1">
    <citation type="submission" date="2024-10" db="EMBL/GenBank/DDBJ databases">
        <title>The Natural Products Discovery Center: Release of the First 8490 Sequenced Strains for Exploring Actinobacteria Biosynthetic Diversity.</title>
        <authorList>
            <person name="Kalkreuter E."/>
            <person name="Kautsar S.A."/>
            <person name="Yang D."/>
            <person name="Bader C.D."/>
            <person name="Teijaro C.N."/>
            <person name="Fluegel L."/>
            <person name="Davis C.M."/>
            <person name="Simpson J.R."/>
            <person name="Lauterbach L."/>
            <person name="Steele A.D."/>
            <person name="Gui C."/>
            <person name="Meng S."/>
            <person name="Li G."/>
            <person name="Viehrig K."/>
            <person name="Ye F."/>
            <person name="Su P."/>
            <person name="Kiefer A.F."/>
            <person name="Nichols A."/>
            <person name="Cepeda A.J."/>
            <person name="Yan W."/>
            <person name="Fan B."/>
            <person name="Jiang Y."/>
            <person name="Adhikari A."/>
            <person name="Zheng C.-J."/>
            <person name="Schuster L."/>
            <person name="Cowan T.M."/>
            <person name="Smanski M.J."/>
            <person name="Chevrette M.G."/>
            <person name="De Carvalho L.P.S."/>
            <person name="Shen B."/>
        </authorList>
    </citation>
    <scope>NUCLEOTIDE SEQUENCE [LARGE SCALE GENOMIC DNA]</scope>
    <source>
        <strain evidence="7 8">NPDC049639</strain>
    </source>
</reference>
<evidence type="ECO:0000259" key="6">
    <source>
        <dbReference type="PROSITE" id="PS50111"/>
    </source>
</evidence>
<keyword evidence="1" id="KW-0145">Chemotaxis</keyword>
<keyword evidence="4" id="KW-0175">Coiled coil</keyword>
<name>A0ABW8APN0_9ACTN</name>
<feature type="transmembrane region" description="Helical" evidence="5">
    <location>
        <begin position="157"/>
        <end position="181"/>
    </location>
</feature>
<accession>A0ABW8APN0</accession>
<feature type="transmembrane region" description="Helical" evidence="5">
    <location>
        <begin position="48"/>
        <end position="67"/>
    </location>
</feature>
<feature type="domain" description="Methyl-accepting transducer" evidence="6">
    <location>
        <begin position="216"/>
        <end position="437"/>
    </location>
</feature>